<gene>
    <name evidence="2" type="ORF">SAMN05661086_01696</name>
</gene>
<dbReference type="AlphaFoldDB" id="A0A1I6JIL6"/>
<organism evidence="2 3">
    <name type="scientific">Anaeromicropila populeti</name>
    <dbReference type="NCBI Taxonomy" id="37658"/>
    <lineage>
        <taxon>Bacteria</taxon>
        <taxon>Bacillati</taxon>
        <taxon>Bacillota</taxon>
        <taxon>Clostridia</taxon>
        <taxon>Lachnospirales</taxon>
        <taxon>Lachnospiraceae</taxon>
        <taxon>Anaeromicropila</taxon>
    </lineage>
</organism>
<reference evidence="2 3" key="1">
    <citation type="submission" date="2016-10" db="EMBL/GenBank/DDBJ databases">
        <authorList>
            <person name="de Groot N.N."/>
        </authorList>
    </citation>
    <scope>NUCLEOTIDE SEQUENCE [LARGE SCALE GENOMIC DNA]</scope>
    <source>
        <strain evidence="2 3">743A</strain>
    </source>
</reference>
<dbReference type="STRING" id="37658.SAMN05661086_01696"/>
<accession>A0A1I6JIL6</accession>
<dbReference type="InterPro" id="IPR054254">
    <property type="entry name" value="DUF6985"/>
</dbReference>
<evidence type="ECO:0000313" key="2">
    <source>
        <dbReference type="EMBL" id="SFR78470.1"/>
    </source>
</evidence>
<feature type="domain" description="DUF6985" evidence="1">
    <location>
        <begin position="9"/>
        <end position="156"/>
    </location>
</feature>
<proteinExistence type="predicted"/>
<keyword evidence="3" id="KW-1185">Reference proteome</keyword>
<protein>
    <recommendedName>
        <fullName evidence="1">DUF6985 domain-containing protein</fullName>
    </recommendedName>
</protein>
<sequence>MKRIEDKTFGTLEYDLYWEGSMKINMFEKEYSIILSIDGEDDGDFQDMQRQAFEKLKEKEQEIVSKMEESIFEYYQSICPERRSILDPDVIDEVVPVITEKKELYSMVWPSQLILREMEEDRELAFLFDCNWDIDLGVGIRMINEEIDEVGTQDIVL</sequence>
<name>A0A1I6JIL6_9FIRM</name>
<dbReference type="EMBL" id="FOYZ01000005">
    <property type="protein sequence ID" value="SFR78470.1"/>
    <property type="molecule type" value="Genomic_DNA"/>
</dbReference>
<dbReference type="Pfam" id="PF22481">
    <property type="entry name" value="DUF6985"/>
    <property type="match status" value="1"/>
</dbReference>
<dbReference type="Proteomes" id="UP000199659">
    <property type="component" value="Unassembled WGS sequence"/>
</dbReference>
<evidence type="ECO:0000313" key="3">
    <source>
        <dbReference type="Proteomes" id="UP000199659"/>
    </source>
</evidence>
<dbReference type="OrthoDB" id="3477708at2"/>
<dbReference type="RefSeq" id="WP_092560247.1">
    <property type="nucleotide sequence ID" value="NZ_FOYZ01000005.1"/>
</dbReference>
<evidence type="ECO:0000259" key="1">
    <source>
        <dbReference type="Pfam" id="PF22481"/>
    </source>
</evidence>